<dbReference type="AlphaFoldDB" id="A0A211YP28"/>
<dbReference type="RefSeq" id="WP_088171800.1">
    <property type="nucleotide sequence ID" value="NZ_NCQP01000002.1"/>
</dbReference>
<protein>
    <submittedName>
        <fullName evidence="1">Uncharacterized protein</fullName>
    </submittedName>
</protein>
<comment type="caution">
    <text evidence="1">The sequence shown here is derived from an EMBL/GenBank/DDBJ whole genome shotgun (WGS) entry which is preliminary data.</text>
</comment>
<evidence type="ECO:0000313" key="2">
    <source>
        <dbReference type="Proteomes" id="UP000196694"/>
    </source>
</evidence>
<reference evidence="1 2" key="1">
    <citation type="submission" date="2017-05" db="EMBL/GenBank/DDBJ databases">
        <title>The draft genome of the hyperthermophilic archaeon 'Pyrodictium delaneyi strain Hulk', an iron and nitrate reducer, reveals the capacity for sulfate reduction.</title>
        <authorList>
            <person name="Demey L.M."/>
            <person name="Miller C."/>
            <person name="Manzella M."/>
            <person name="Reguera G."/>
            <person name="Kashefi K."/>
        </authorList>
    </citation>
    <scope>NUCLEOTIDE SEQUENCE [LARGE SCALE GENOMIC DNA]</scope>
    <source>
        <strain evidence="1 2">Hulk</strain>
    </source>
</reference>
<sequence length="123" mass="14600">MLVTSGRKHSNKPARYFVVWGRGVAKFRGTFGWRRMFVEGSPLASTLRKYGVPVEEYRYNTTVKGRRYTRYKLIVRDEKLTARLARLVQNMVKLRRLLERRENIVLMFYSTWARYGDGESLQS</sequence>
<keyword evidence="2" id="KW-1185">Reference proteome</keyword>
<proteinExistence type="predicted"/>
<evidence type="ECO:0000313" key="1">
    <source>
        <dbReference type="EMBL" id="OWJ54730.1"/>
    </source>
</evidence>
<organism evidence="1 2">
    <name type="scientific">Pyrodictium delaneyi</name>
    <dbReference type="NCBI Taxonomy" id="1273541"/>
    <lineage>
        <taxon>Archaea</taxon>
        <taxon>Thermoproteota</taxon>
        <taxon>Thermoprotei</taxon>
        <taxon>Desulfurococcales</taxon>
        <taxon>Pyrodictiaceae</taxon>
        <taxon>Pyrodictium</taxon>
    </lineage>
</organism>
<dbReference type="EMBL" id="NCQP01000002">
    <property type="protein sequence ID" value="OWJ54730.1"/>
    <property type="molecule type" value="Genomic_DNA"/>
</dbReference>
<accession>A0A211YP28</accession>
<gene>
    <name evidence="1" type="ORF">Pdsh_03100</name>
</gene>
<name>A0A211YP28_9CREN</name>
<dbReference type="Proteomes" id="UP000196694">
    <property type="component" value="Unassembled WGS sequence"/>
</dbReference>